<evidence type="ECO:0000256" key="10">
    <source>
        <dbReference type="SAM" id="Phobius"/>
    </source>
</evidence>
<keyword evidence="3" id="KW-0813">Transport</keyword>
<feature type="transmembrane region" description="Helical" evidence="10">
    <location>
        <begin position="258"/>
        <end position="279"/>
    </location>
</feature>
<feature type="transmembrane region" description="Helical" evidence="10">
    <location>
        <begin position="291"/>
        <end position="312"/>
    </location>
</feature>
<feature type="domain" description="Major facilitator superfamily (MFS) profile" evidence="11">
    <location>
        <begin position="19"/>
        <end position="399"/>
    </location>
</feature>
<evidence type="ECO:0000256" key="8">
    <source>
        <dbReference type="ARBA" id="ARBA00023136"/>
    </source>
</evidence>
<dbReference type="InterPro" id="IPR036259">
    <property type="entry name" value="MFS_trans_sf"/>
</dbReference>
<evidence type="ECO:0000256" key="7">
    <source>
        <dbReference type="ARBA" id="ARBA00022989"/>
    </source>
</evidence>
<dbReference type="PATRIC" id="fig|1476583.3.peg.1969"/>
<dbReference type="Pfam" id="PF07690">
    <property type="entry name" value="MFS_1"/>
    <property type="match status" value="2"/>
</dbReference>
<dbReference type="RefSeq" id="WP_081790863.1">
    <property type="nucleotide sequence ID" value="NZ_JHAC01000031.1"/>
</dbReference>
<evidence type="ECO:0000256" key="6">
    <source>
        <dbReference type="ARBA" id="ARBA00022692"/>
    </source>
</evidence>
<dbReference type="Proteomes" id="UP000020492">
    <property type="component" value="Unassembled WGS sequence"/>
</dbReference>
<keyword evidence="8 10" id="KW-0472">Membrane</keyword>
<reference evidence="12 13" key="1">
    <citation type="submission" date="2014-03" db="EMBL/GenBank/DDBJ databases">
        <title>Draft genome sequence of Deinococcus phoenicis 1P10ME.</title>
        <authorList>
            <person name="Stepanov V.G."/>
            <person name="Vaishampayan P."/>
            <person name="Venkateswaran K."/>
            <person name="Fox G.E."/>
        </authorList>
    </citation>
    <scope>NUCLEOTIDE SEQUENCE [LARGE SCALE GENOMIC DNA]</scope>
    <source>
        <strain evidence="12 13">1P10ME</strain>
    </source>
</reference>
<evidence type="ECO:0000313" key="13">
    <source>
        <dbReference type="Proteomes" id="UP000020492"/>
    </source>
</evidence>
<feature type="transmembrane region" description="Helical" evidence="10">
    <location>
        <begin position="222"/>
        <end position="246"/>
    </location>
</feature>
<keyword evidence="6 10" id="KW-0812">Transmembrane</keyword>
<evidence type="ECO:0000256" key="1">
    <source>
        <dbReference type="ARBA" id="ARBA00004651"/>
    </source>
</evidence>
<dbReference type="PROSITE" id="PS50850">
    <property type="entry name" value="MFS"/>
    <property type="match status" value="1"/>
</dbReference>
<evidence type="ECO:0000313" key="12">
    <source>
        <dbReference type="EMBL" id="EYB67870.1"/>
    </source>
</evidence>
<dbReference type="PANTHER" id="PTHR23535:SF2">
    <property type="entry name" value="SUGAR EFFLUX TRANSPORTER A-RELATED"/>
    <property type="match status" value="1"/>
</dbReference>
<comment type="subcellular location">
    <subcellularLocation>
        <location evidence="1">Cell membrane</location>
        <topology evidence="1">Multi-pass membrane protein</topology>
    </subcellularLocation>
</comment>
<name>A0A016QNZ1_9DEIO</name>
<feature type="transmembrane region" description="Helical" evidence="10">
    <location>
        <begin position="151"/>
        <end position="172"/>
    </location>
</feature>
<comment type="similarity">
    <text evidence="2">Belongs to the major facilitator superfamily. Set transporter family.</text>
</comment>
<protein>
    <submittedName>
        <fullName evidence="12">Putative sugar efflux transporter</fullName>
    </submittedName>
</protein>
<feature type="transmembrane region" description="Helical" evidence="10">
    <location>
        <begin position="342"/>
        <end position="365"/>
    </location>
</feature>
<feature type="transmembrane region" description="Helical" evidence="10">
    <location>
        <begin position="87"/>
        <end position="104"/>
    </location>
</feature>
<dbReference type="STRING" id="1476583.DEIPH_ctg031orf0004"/>
<feature type="transmembrane region" description="Helical" evidence="10">
    <location>
        <begin position="318"/>
        <end position="335"/>
    </location>
</feature>
<organism evidence="12 13">
    <name type="scientific">Deinococcus phoenicis</name>
    <dbReference type="NCBI Taxonomy" id="1476583"/>
    <lineage>
        <taxon>Bacteria</taxon>
        <taxon>Thermotogati</taxon>
        <taxon>Deinococcota</taxon>
        <taxon>Deinococci</taxon>
        <taxon>Deinococcales</taxon>
        <taxon>Deinococcaceae</taxon>
        <taxon>Deinococcus</taxon>
    </lineage>
</organism>
<dbReference type="GO" id="GO:0005886">
    <property type="term" value="C:plasma membrane"/>
    <property type="evidence" value="ECO:0007669"/>
    <property type="project" value="UniProtKB-SubCell"/>
</dbReference>
<keyword evidence="5" id="KW-0762">Sugar transport</keyword>
<dbReference type="OrthoDB" id="7337792at2"/>
<keyword evidence="4" id="KW-1003">Cell membrane</keyword>
<dbReference type="InterPro" id="IPR020846">
    <property type="entry name" value="MFS_dom"/>
</dbReference>
<feature type="transmembrane region" description="Helical" evidence="10">
    <location>
        <begin position="56"/>
        <end position="75"/>
    </location>
</feature>
<dbReference type="GO" id="GO:0022857">
    <property type="term" value="F:transmembrane transporter activity"/>
    <property type="evidence" value="ECO:0007669"/>
    <property type="project" value="InterPro"/>
</dbReference>
<feature type="transmembrane region" description="Helical" evidence="10">
    <location>
        <begin position="21"/>
        <end position="44"/>
    </location>
</feature>
<feature type="region of interest" description="Disordered" evidence="9">
    <location>
        <begin position="431"/>
        <end position="457"/>
    </location>
</feature>
<dbReference type="eggNOG" id="COG2814">
    <property type="taxonomic scope" value="Bacteria"/>
</dbReference>
<evidence type="ECO:0000256" key="5">
    <source>
        <dbReference type="ARBA" id="ARBA00022597"/>
    </source>
</evidence>
<evidence type="ECO:0000256" key="9">
    <source>
        <dbReference type="SAM" id="MobiDB-lite"/>
    </source>
</evidence>
<feature type="transmembrane region" description="Helical" evidence="10">
    <location>
        <begin position="110"/>
        <end position="130"/>
    </location>
</feature>
<keyword evidence="13" id="KW-1185">Reference proteome</keyword>
<dbReference type="CDD" id="cd17471">
    <property type="entry name" value="MFS_Set"/>
    <property type="match status" value="1"/>
</dbReference>
<accession>A0A016QNZ1</accession>
<evidence type="ECO:0000256" key="4">
    <source>
        <dbReference type="ARBA" id="ARBA00022475"/>
    </source>
</evidence>
<gene>
    <name evidence="12" type="ORF">DEIPH_ctg031orf0004</name>
</gene>
<dbReference type="InterPro" id="IPR011701">
    <property type="entry name" value="MFS"/>
</dbReference>
<dbReference type="SUPFAM" id="SSF103473">
    <property type="entry name" value="MFS general substrate transporter"/>
    <property type="match status" value="1"/>
</dbReference>
<evidence type="ECO:0000256" key="3">
    <source>
        <dbReference type="ARBA" id="ARBA00022448"/>
    </source>
</evidence>
<dbReference type="AlphaFoldDB" id="A0A016QNZ1"/>
<dbReference type="PANTHER" id="PTHR23535">
    <property type="entry name" value="SUGAR EFFLUX TRANSPORTER A-RELATED"/>
    <property type="match status" value="1"/>
</dbReference>
<evidence type="ECO:0000256" key="2">
    <source>
        <dbReference type="ARBA" id="ARBA00006523"/>
    </source>
</evidence>
<dbReference type="Gene3D" id="1.20.1250.20">
    <property type="entry name" value="MFS general substrate transporter like domains"/>
    <property type="match status" value="2"/>
</dbReference>
<proteinExistence type="inferred from homology"/>
<dbReference type="EMBL" id="JHAC01000031">
    <property type="protein sequence ID" value="EYB67870.1"/>
    <property type="molecule type" value="Genomic_DNA"/>
</dbReference>
<feature type="transmembrane region" description="Helical" evidence="10">
    <location>
        <begin position="371"/>
        <end position="391"/>
    </location>
</feature>
<sequence length="457" mass="48307">MTASPLSSSGLAAVWRLPHAVRLALAVLLLGFALSLASPFMALFGVNRVHMTPLQLGIFLTVNAVSSVLISTRLARWSDHLTDRKPLVLFTLGAAALGYSLLSVTRAYPALLVIGAVLLGTGAAAFPQLFSFARAQFAGAGGTLPDRAVTLLRSVFSLAWVVGPGVGAWALAGLDFRGLFLLAGACFALAGLLAWRVPPAATQPGPTPPRTQAGSGGPRRPLVWVALAFVLYGMSMSMGMTMFPLLITQVLHGTDGQVGFLVGLCALLEIPVMLAFVVARRLPATERLVKYALALFVLHFALVYFAQGLPLLVVTQGVRAVVIAVMAGLGMAYFQELMPGRLAAATTLFANTTNIGAMLAGIVSGVCAQLFGYRAVFLLCALLTLAGWLVMQAVTRARPTPLALAAGAEGGADPRAFVRITPPWGKRLQRFHSPKRSPSFTRSARSKRRSLFDKCSK</sequence>
<comment type="caution">
    <text evidence="12">The sequence shown here is derived from an EMBL/GenBank/DDBJ whole genome shotgun (WGS) entry which is preliminary data.</text>
</comment>
<keyword evidence="7 10" id="KW-1133">Transmembrane helix</keyword>
<feature type="transmembrane region" description="Helical" evidence="10">
    <location>
        <begin position="178"/>
        <end position="195"/>
    </location>
</feature>
<evidence type="ECO:0000259" key="11">
    <source>
        <dbReference type="PROSITE" id="PS50850"/>
    </source>
</evidence>